<gene>
    <name evidence="1" type="ORF">STRIP9103_06206</name>
</gene>
<reference evidence="1 2" key="1">
    <citation type="submission" date="2012-11" db="EMBL/GenBank/DDBJ databases">
        <authorList>
            <person name="Huguet-Tapia J.C."/>
            <person name="Durkin A.S."/>
            <person name="Pettis G.S."/>
            <person name="Badger J.H."/>
        </authorList>
    </citation>
    <scope>NUCLEOTIDE SEQUENCE [LARGE SCALE GENOMIC DNA]</scope>
    <source>
        <strain evidence="1 2">91-03</strain>
    </source>
</reference>
<dbReference type="EMBL" id="AEJC01000086">
    <property type="protein sequence ID" value="EKX68345.1"/>
    <property type="molecule type" value="Genomic_DNA"/>
</dbReference>
<evidence type="ECO:0000313" key="2">
    <source>
        <dbReference type="Proteomes" id="UP000010411"/>
    </source>
</evidence>
<proteinExistence type="predicted"/>
<name>L1L6N2_9ACTN</name>
<comment type="caution">
    <text evidence="1">The sequence shown here is derived from an EMBL/GenBank/DDBJ whole genome shotgun (WGS) entry which is preliminary data.</text>
</comment>
<keyword evidence="2" id="KW-1185">Reference proteome</keyword>
<sequence length="57" mass="6357">MGCPFDARNSPERESFGTCGGRVGWVDVVGSKEFEEEVREMWRMLRMVTRVGAGCAS</sequence>
<organism evidence="1 2">
    <name type="scientific">Streptomyces ipomoeae 91-03</name>
    <dbReference type="NCBI Taxonomy" id="698759"/>
    <lineage>
        <taxon>Bacteria</taxon>
        <taxon>Bacillati</taxon>
        <taxon>Actinomycetota</taxon>
        <taxon>Actinomycetes</taxon>
        <taxon>Kitasatosporales</taxon>
        <taxon>Streptomycetaceae</taxon>
        <taxon>Streptomyces</taxon>
    </lineage>
</organism>
<protein>
    <submittedName>
        <fullName evidence="1">Uncharacterized protein</fullName>
    </submittedName>
</protein>
<accession>L1L6N2</accession>
<evidence type="ECO:0000313" key="1">
    <source>
        <dbReference type="EMBL" id="EKX68345.1"/>
    </source>
</evidence>
<dbReference type="Proteomes" id="UP000010411">
    <property type="component" value="Unassembled WGS sequence"/>
</dbReference>
<dbReference type="PATRIC" id="fig|698759.3.peg.1100"/>
<dbReference type="AlphaFoldDB" id="L1L6N2"/>